<keyword evidence="2" id="KW-1003">Cell membrane</keyword>
<feature type="transmembrane region" description="Helical" evidence="6">
    <location>
        <begin position="200"/>
        <end position="223"/>
    </location>
</feature>
<feature type="transmembrane region" description="Helical" evidence="6">
    <location>
        <begin position="70"/>
        <end position="89"/>
    </location>
</feature>
<evidence type="ECO:0000256" key="6">
    <source>
        <dbReference type="SAM" id="Phobius"/>
    </source>
</evidence>
<evidence type="ECO:0000256" key="2">
    <source>
        <dbReference type="ARBA" id="ARBA00022475"/>
    </source>
</evidence>
<comment type="subcellular location">
    <subcellularLocation>
        <location evidence="1">Cell membrane</location>
        <topology evidence="1">Multi-pass membrane protein</topology>
    </subcellularLocation>
</comment>
<feature type="transmembrane region" description="Helical" evidence="6">
    <location>
        <begin position="235"/>
        <end position="257"/>
    </location>
</feature>
<dbReference type="InterPro" id="IPR050189">
    <property type="entry name" value="MFS_Efflux_Transporters"/>
</dbReference>
<evidence type="ECO:0000256" key="4">
    <source>
        <dbReference type="ARBA" id="ARBA00022989"/>
    </source>
</evidence>
<dbReference type="Proteomes" id="UP000186336">
    <property type="component" value="Chromosome"/>
</dbReference>
<feature type="transmembrane region" description="Helical" evidence="6">
    <location>
        <begin position="39"/>
        <end position="58"/>
    </location>
</feature>
<dbReference type="PROSITE" id="PS50850">
    <property type="entry name" value="MFS"/>
    <property type="match status" value="1"/>
</dbReference>
<dbReference type="EMBL" id="CP019312">
    <property type="protein sequence ID" value="APX12997.1"/>
    <property type="molecule type" value="Genomic_DNA"/>
</dbReference>
<evidence type="ECO:0000313" key="8">
    <source>
        <dbReference type="EMBL" id="APX12997.1"/>
    </source>
</evidence>
<name>A0A1P8MY30_9RHOB</name>
<dbReference type="InterPro" id="IPR036259">
    <property type="entry name" value="MFS_trans_sf"/>
</dbReference>
<feature type="transmembrane region" description="Helical" evidence="6">
    <location>
        <begin position="129"/>
        <end position="148"/>
    </location>
</feature>
<feature type="transmembrane region" description="Helical" evidence="6">
    <location>
        <begin position="295"/>
        <end position="317"/>
    </location>
</feature>
<keyword evidence="4 6" id="KW-1133">Transmembrane helix</keyword>
<feature type="transmembrane region" description="Helical" evidence="6">
    <location>
        <begin position="363"/>
        <end position="384"/>
    </location>
</feature>
<dbReference type="AlphaFoldDB" id="A0A1P8MY30"/>
<proteinExistence type="predicted"/>
<dbReference type="GO" id="GO:0005886">
    <property type="term" value="C:plasma membrane"/>
    <property type="evidence" value="ECO:0007669"/>
    <property type="project" value="UniProtKB-SubCell"/>
</dbReference>
<feature type="transmembrane region" description="Helical" evidence="6">
    <location>
        <begin position="269"/>
        <end position="289"/>
    </location>
</feature>
<sequence length="390" mass="41107">MQTGLILLALAYVLSQFFRAFLAVLTGPLEAELGVTPDVLATASGYWFLAFALMQLPVGKALDTLGPRRTGGWLFLIGGAGGAALFAVAQGPFYIHAAMALIGIGCSPVLMASFYIFAREFDPARFATLAALMIGIGTIGNLISSAPLAFAVEAMGWRNAMWALAAVSAIVALGVLFSVRDPAKAHDAGTGSLLDLMRMPVLWVIFPIMFVNYAPVAAVRGLWIGPYLRDVFDQTTAQIGIATLVMSLAMIVGTIAYGPLDRIFGTRKWVVFTGNVLTIAMLAFVIFWIDAGPWTAIALFAAIGALGASFPVIIAHARSFFPPHLTGRGVTLMNLFGIGGVGVMQTISGRIHTATAGSDPTAPYIAIFGFFAVALTMGVAIYALSRDSTD</sequence>
<organism evidence="8 9">
    <name type="scientific">Tateyamaria omphalii</name>
    <dbReference type="NCBI Taxonomy" id="299262"/>
    <lineage>
        <taxon>Bacteria</taxon>
        <taxon>Pseudomonadati</taxon>
        <taxon>Pseudomonadota</taxon>
        <taxon>Alphaproteobacteria</taxon>
        <taxon>Rhodobacterales</taxon>
        <taxon>Roseobacteraceae</taxon>
        <taxon>Tateyamaria</taxon>
    </lineage>
</organism>
<keyword evidence="5 6" id="KW-0472">Membrane</keyword>
<feature type="domain" description="Major facilitator superfamily (MFS) profile" evidence="7">
    <location>
        <begin position="4"/>
        <end position="390"/>
    </location>
</feature>
<accession>A0A1P8MY30</accession>
<reference evidence="8 9" key="1">
    <citation type="submission" date="2017-01" db="EMBL/GenBank/DDBJ databases">
        <title>Complete genome of Tateyamaria omphalii DOK1-4 isolated from seawater in Dokdo.</title>
        <authorList>
            <person name="Kim J.H."/>
            <person name="Chi W.-J."/>
        </authorList>
    </citation>
    <scope>NUCLEOTIDE SEQUENCE [LARGE SCALE GENOMIC DNA]</scope>
    <source>
        <strain evidence="8 9">DOK1-4</strain>
    </source>
</reference>
<dbReference type="PANTHER" id="PTHR43124:SF3">
    <property type="entry name" value="CHLORAMPHENICOL EFFLUX PUMP RV0191"/>
    <property type="match status" value="1"/>
</dbReference>
<protein>
    <submittedName>
        <fullName evidence="8">MFS transporter</fullName>
    </submittedName>
</protein>
<evidence type="ECO:0000259" key="7">
    <source>
        <dbReference type="PROSITE" id="PS50850"/>
    </source>
</evidence>
<keyword evidence="3 6" id="KW-0812">Transmembrane</keyword>
<evidence type="ECO:0000256" key="5">
    <source>
        <dbReference type="ARBA" id="ARBA00023136"/>
    </source>
</evidence>
<dbReference type="RefSeq" id="WP_076629418.1">
    <property type="nucleotide sequence ID" value="NZ_CP019312.1"/>
</dbReference>
<keyword evidence="9" id="KW-1185">Reference proteome</keyword>
<dbReference type="OrthoDB" id="272777at2"/>
<dbReference type="Gene3D" id="1.20.1250.20">
    <property type="entry name" value="MFS general substrate transporter like domains"/>
    <property type="match status" value="2"/>
</dbReference>
<evidence type="ECO:0000313" key="9">
    <source>
        <dbReference type="Proteomes" id="UP000186336"/>
    </source>
</evidence>
<dbReference type="PANTHER" id="PTHR43124">
    <property type="entry name" value="PURINE EFFLUX PUMP PBUE"/>
    <property type="match status" value="1"/>
</dbReference>
<dbReference type="InterPro" id="IPR011701">
    <property type="entry name" value="MFS"/>
</dbReference>
<feature type="transmembrane region" description="Helical" evidence="6">
    <location>
        <begin position="329"/>
        <end position="351"/>
    </location>
</feature>
<dbReference type="Pfam" id="PF07690">
    <property type="entry name" value="MFS_1"/>
    <property type="match status" value="2"/>
</dbReference>
<dbReference type="GO" id="GO:0022857">
    <property type="term" value="F:transmembrane transporter activity"/>
    <property type="evidence" value="ECO:0007669"/>
    <property type="project" value="InterPro"/>
</dbReference>
<dbReference type="SUPFAM" id="SSF103473">
    <property type="entry name" value="MFS general substrate transporter"/>
    <property type="match status" value="1"/>
</dbReference>
<dbReference type="STRING" id="299262.BWR18_15890"/>
<dbReference type="KEGG" id="tom:BWR18_15890"/>
<gene>
    <name evidence="8" type="ORF">BWR18_15890</name>
</gene>
<feature type="transmembrane region" description="Helical" evidence="6">
    <location>
        <begin position="95"/>
        <end position="117"/>
    </location>
</feature>
<evidence type="ECO:0000256" key="1">
    <source>
        <dbReference type="ARBA" id="ARBA00004651"/>
    </source>
</evidence>
<feature type="transmembrane region" description="Helical" evidence="6">
    <location>
        <begin position="160"/>
        <end position="179"/>
    </location>
</feature>
<dbReference type="InterPro" id="IPR020846">
    <property type="entry name" value="MFS_dom"/>
</dbReference>
<evidence type="ECO:0000256" key="3">
    <source>
        <dbReference type="ARBA" id="ARBA00022692"/>
    </source>
</evidence>